<dbReference type="Gene3D" id="3.30.360.10">
    <property type="entry name" value="Dihydrodipicolinate Reductase, domain 2"/>
    <property type="match status" value="1"/>
</dbReference>
<sequence length="437" mass="47581">MRRIGVGLLGLGTVGTGVCQALKNNRDVIVKRTETLLEIESILVRNPEKKRLVEEVQDRITTDFEQVLRADIQVVVEAIGGLDPARTYVEKALEAGCHVVTANKELIAKHGAELEWLARRRGVRLLFEASVGGGIPVLGTVQHLLKSNRIHRITGILNGTTNYILTRMEEEEAPFERVLADAQEKGYAEADPAADVEGFDVAYKLAILGRLVFEAEVPVSRIPRRGIREITPEQLRLCRRLGYTIKLLAQGEQYREEGPVSLQVGPALLPLSHPLAPVKGVYNAVHLEADVVQDVTLIGQGAGEQPTASAVVEDLCNLFRMPAAPGLSPSRDSFLLPSDDDGGPRFVYLEAGEPLQISSPAELCRRLQKIGLAVDGAVIHPEDGCRGLGLIFRRWDPSYPPILLAELGLEGVRLSTLPVQDLPFTRELSAAQAGIPG</sequence>
<evidence type="ECO:0000256" key="6">
    <source>
        <dbReference type="ARBA" id="ARBA00022605"/>
    </source>
</evidence>
<feature type="domain" description="Homoserine dehydrogenase catalytic" evidence="14">
    <location>
        <begin position="136"/>
        <end position="315"/>
    </location>
</feature>
<evidence type="ECO:0000313" key="16">
    <source>
        <dbReference type="EMBL" id="OYD09136.1"/>
    </source>
</evidence>
<dbReference type="InterPro" id="IPR005106">
    <property type="entry name" value="Asp/hSer_DH_NAD-bd"/>
</dbReference>
<dbReference type="GO" id="GO:0004412">
    <property type="term" value="F:homoserine dehydrogenase activity"/>
    <property type="evidence" value="ECO:0007669"/>
    <property type="project" value="UniProtKB-EC"/>
</dbReference>
<dbReference type="SUPFAM" id="SSF51735">
    <property type="entry name" value="NAD(P)-binding Rossmann-fold domains"/>
    <property type="match status" value="1"/>
</dbReference>
<dbReference type="Pfam" id="PF00742">
    <property type="entry name" value="Homoserine_dh"/>
    <property type="match status" value="1"/>
</dbReference>
<evidence type="ECO:0000256" key="11">
    <source>
        <dbReference type="ARBA" id="ARBA00048841"/>
    </source>
</evidence>
<keyword evidence="10 12" id="KW-0486">Methionine biosynthesis</keyword>
<dbReference type="SUPFAM" id="SSF55347">
    <property type="entry name" value="Glyceraldehyde-3-phosphate dehydrogenase-like, C-terminal domain"/>
    <property type="match status" value="1"/>
</dbReference>
<dbReference type="FunFam" id="3.30.360.10:FF:000005">
    <property type="entry name" value="Homoserine dehydrogenase"/>
    <property type="match status" value="1"/>
</dbReference>
<dbReference type="UniPathway" id="UPA00050">
    <property type="reaction ID" value="UER00063"/>
</dbReference>
<evidence type="ECO:0000256" key="1">
    <source>
        <dbReference type="ARBA" id="ARBA00005056"/>
    </source>
</evidence>
<dbReference type="GO" id="GO:0009086">
    <property type="term" value="P:methionine biosynthetic process"/>
    <property type="evidence" value="ECO:0007669"/>
    <property type="project" value="UniProtKB-KW"/>
</dbReference>
<keyword evidence="8 12" id="KW-0560">Oxidoreductase</keyword>
<dbReference type="Proteomes" id="UP000215459">
    <property type="component" value="Unassembled WGS sequence"/>
</dbReference>
<dbReference type="OrthoDB" id="9808167at2"/>
<dbReference type="UniPathway" id="UPA00051">
    <property type="reaction ID" value="UER00465"/>
</dbReference>
<keyword evidence="12" id="KW-0521">NADP</keyword>
<dbReference type="EMBL" id="NOWF01000002">
    <property type="protein sequence ID" value="OYD09136.1"/>
    <property type="molecule type" value="Genomic_DNA"/>
</dbReference>
<evidence type="ECO:0000259" key="14">
    <source>
        <dbReference type="Pfam" id="PF00742"/>
    </source>
</evidence>
<keyword evidence="7 12" id="KW-0791">Threonine biosynthesis</keyword>
<dbReference type="InterPro" id="IPR019811">
    <property type="entry name" value="HDH_CS"/>
</dbReference>
<dbReference type="PROSITE" id="PS01042">
    <property type="entry name" value="HOMOSER_DHGENASE"/>
    <property type="match status" value="1"/>
</dbReference>
<accession>A0A235BA41</accession>
<dbReference type="GO" id="GO:0050661">
    <property type="term" value="F:NADP binding"/>
    <property type="evidence" value="ECO:0007669"/>
    <property type="project" value="InterPro"/>
</dbReference>
<dbReference type="NCBIfam" id="NF004976">
    <property type="entry name" value="PRK06349.1"/>
    <property type="match status" value="1"/>
</dbReference>
<evidence type="ECO:0000256" key="8">
    <source>
        <dbReference type="ARBA" id="ARBA00023002"/>
    </source>
</evidence>
<dbReference type="PANTHER" id="PTHR43331">
    <property type="entry name" value="HOMOSERINE DEHYDROGENASE"/>
    <property type="match status" value="1"/>
</dbReference>
<organism evidence="16 17">
    <name type="scientific">Paludifilum halophilum</name>
    <dbReference type="NCBI Taxonomy" id="1642702"/>
    <lineage>
        <taxon>Bacteria</taxon>
        <taxon>Bacillati</taxon>
        <taxon>Bacillota</taxon>
        <taxon>Bacilli</taxon>
        <taxon>Bacillales</taxon>
        <taxon>Thermoactinomycetaceae</taxon>
        <taxon>Paludifilum</taxon>
    </lineage>
</organism>
<evidence type="ECO:0000256" key="10">
    <source>
        <dbReference type="ARBA" id="ARBA00023167"/>
    </source>
</evidence>
<feature type="domain" description="Aspartate/homoserine dehydrogenase NAD-binding" evidence="15">
    <location>
        <begin position="10"/>
        <end position="128"/>
    </location>
</feature>
<evidence type="ECO:0000256" key="4">
    <source>
        <dbReference type="ARBA" id="ARBA00013213"/>
    </source>
</evidence>
<evidence type="ECO:0000256" key="9">
    <source>
        <dbReference type="ARBA" id="ARBA00023053"/>
    </source>
</evidence>
<evidence type="ECO:0000256" key="13">
    <source>
        <dbReference type="RuleBase" id="RU004171"/>
    </source>
</evidence>
<comment type="caution">
    <text evidence="16">The sequence shown here is derived from an EMBL/GenBank/DDBJ whole genome shotgun (WGS) entry which is preliminary data.</text>
</comment>
<dbReference type="InterPro" id="IPR001342">
    <property type="entry name" value="HDH_cat"/>
</dbReference>
<keyword evidence="6 12" id="KW-0028">Amino-acid biosynthesis</keyword>
<proteinExistence type="inferred from homology"/>
<dbReference type="PANTHER" id="PTHR43331:SF1">
    <property type="entry name" value="HOMOSERINE DEHYDROGENASE"/>
    <property type="match status" value="1"/>
</dbReference>
<keyword evidence="9" id="KW-0915">Sodium</keyword>
<dbReference type="Gene3D" id="3.40.50.720">
    <property type="entry name" value="NAD(P)-binding Rossmann-like Domain"/>
    <property type="match status" value="1"/>
</dbReference>
<evidence type="ECO:0000313" key="17">
    <source>
        <dbReference type="Proteomes" id="UP000215459"/>
    </source>
</evidence>
<name>A0A235BA41_9BACL</name>
<evidence type="ECO:0000256" key="12">
    <source>
        <dbReference type="RuleBase" id="RU000579"/>
    </source>
</evidence>
<comment type="pathway">
    <text evidence="1 12">Amino-acid biosynthesis; L-threonine biosynthesis; L-threonine from L-aspartate: step 3/5.</text>
</comment>
<reference evidence="16 17" key="1">
    <citation type="submission" date="2017-07" db="EMBL/GenBank/DDBJ databases">
        <title>The genome sequence of Paludifilum halophilum highlights mechanisms for microbial adaptation to high salt environemnts.</title>
        <authorList>
            <person name="Belbahri L."/>
        </authorList>
    </citation>
    <scope>NUCLEOTIDE SEQUENCE [LARGE SCALE GENOMIC DNA]</scope>
    <source>
        <strain evidence="16 17">DSM 102817</strain>
    </source>
</reference>
<dbReference type="GO" id="GO:0009088">
    <property type="term" value="P:threonine biosynthetic process"/>
    <property type="evidence" value="ECO:0007669"/>
    <property type="project" value="UniProtKB-UniPathway"/>
</dbReference>
<dbReference type="InterPro" id="IPR036291">
    <property type="entry name" value="NAD(P)-bd_dom_sf"/>
</dbReference>
<gene>
    <name evidence="16" type="ORF">CHM34_05060</name>
</gene>
<evidence type="ECO:0000256" key="3">
    <source>
        <dbReference type="ARBA" id="ARBA00006753"/>
    </source>
</evidence>
<comment type="similarity">
    <text evidence="3 13">Belongs to the homoserine dehydrogenase family.</text>
</comment>
<dbReference type="Pfam" id="PF03447">
    <property type="entry name" value="NAD_binding_3"/>
    <property type="match status" value="1"/>
</dbReference>
<evidence type="ECO:0000256" key="7">
    <source>
        <dbReference type="ARBA" id="ARBA00022697"/>
    </source>
</evidence>
<keyword evidence="17" id="KW-1185">Reference proteome</keyword>
<dbReference type="RefSeq" id="WP_094263485.1">
    <property type="nucleotide sequence ID" value="NZ_NOWF01000002.1"/>
</dbReference>
<evidence type="ECO:0000256" key="2">
    <source>
        <dbReference type="ARBA" id="ARBA00005062"/>
    </source>
</evidence>
<dbReference type="AlphaFoldDB" id="A0A235BA41"/>
<protein>
    <recommendedName>
        <fullName evidence="5 12">Homoserine dehydrogenase</fullName>
        <ecNumber evidence="4 12">1.1.1.3</ecNumber>
    </recommendedName>
</protein>
<evidence type="ECO:0000259" key="15">
    <source>
        <dbReference type="Pfam" id="PF03447"/>
    </source>
</evidence>
<comment type="catalytic activity">
    <reaction evidence="11">
        <text>L-homoserine + NADP(+) = L-aspartate 4-semialdehyde + NADPH + H(+)</text>
        <dbReference type="Rhea" id="RHEA:15761"/>
        <dbReference type="ChEBI" id="CHEBI:15378"/>
        <dbReference type="ChEBI" id="CHEBI:57476"/>
        <dbReference type="ChEBI" id="CHEBI:57783"/>
        <dbReference type="ChEBI" id="CHEBI:58349"/>
        <dbReference type="ChEBI" id="CHEBI:537519"/>
        <dbReference type="EC" id="1.1.1.3"/>
    </reaction>
    <physiologicalReaction direction="right-to-left" evidence="11">
        <dbReference type="Rhea" id="RHEA:15763"/>
    </physiologicalReaction>
</comment>
<dbReference type="EC" id="1.1.1.3" evidence="4 12"/>
<evidence type="ECO:0000256" key="5">
    <source>
        <dbReference type="ARBA" id="ARBA00013376"/>
    </source>
</evidence>
<comment type="pathway">
    <text evidence="2 12">Amino-acid biosynthesis; L-methionine biosynthesis via de novo pathway; L-homoserine from L-aspartate: step 3/3.</text>
</comment>